<evidence type="ECO:0000313" key="3">
    <source>
        <dbReference type="Proteomes" id="UP000820818"/>
    </source>
</evidence>
<comment type="caution">
    <text evidence="2">The sequence shown here is derived from an EMBL/GenBank/DDBJ whole genome shotgun (WGS) entry which is preliminary data.</text>
</comment>
<dbReference type="EMBL" id="WJBH02000365">
    <property type="protein sequence ID" value="KAI9549139.1"/>
    <property type="molecule type" value="Genomic_DNA"/>
</dbReference>
<proteinExistence type="predicted"/>
<keyword evidence="3" id="KW-1185">Reference proteome</keyword>
<protein>
    <submittedName>
        <fullName evidence="2">Uncharacterized protein</fullName>
    </submittedName>
</protein>
<dbReference type="AlphaFoldDB" id="A0AAD5KDB6"/>
<evidence type="ECO:0000313" key="2">
    <source>
        <dbReference type="EMBL" id="KAI9549139.1"/>
    </source>
</evidence>
<gene>
    <name evidence="2" type="ORF">GHT06_007010</name>
</gene>
<evidence type="ECO:0000256" key="1">
    <source>
        <dbReference type="SAM" id="MobiDB-lite"/>
    </source>
</evidence>
<organism evidence="2 3">
    <name type="scientific">Daphnia sinensis</name>
    <dbReference type="NCBI Taxonomy" id="1820382"/>
    <lineage>
        <taxon>Eukaryota</taxon>
        <taxon>Metazoa</taxon>
        <taxon>Ecdysozoa</taxon>
        <taxon>Arthropoda</taxon>
        <taxon>Crustacea</taxon>
        <taxon>Branchiopoda</taxon>
        <taxon>Diplostraca</taxon>
        <taxon>Cladocera</taxon>
        <taxon>Anomopoda</taxon>
        <taxon>Daphniidae</taxon>
        <taxon>Daphnia</taxon>
        <taxon>Daphnia similis group</taxon>
    </lineage>
</organism>
<dbReference type="Proteomes" id="UP000820818">
    <property type="component" value="Unassembled WGS sequence"/>
</dbReference>
<name>A0AAD5KDB6_9CRUS</name>
<feature type="region of interest" description="Disordered" evidence="1">
    <location>
        <begin position="74"/>
        <end position="100"/>
    </location>
</feature>
<sequence>MAINTPETFNGFQILTDSIKVIKDKGHVITITYYYAIPYKCGSGQHYPGDSGCFLTGDDAAGYVYITSEITTCEDLPEPLPPSGGGGTTPTPPGNYDPCDSGTSPVAIQAYNGATGAKLMVAATTPCDEEPLPLTPTKDIRNKTTDPCISKTVNEALTANKSVEGIMADIIKKFDASKSVTINIFDGATSNGTPGQYLGAGFIGNVFQANITLQTSYFVNSSKESVITTLIHEFVHAYIHTSGSKILEVDHDVISQQYITPMAVYLQNYFNIPLKDAYALAWSGVSDSKAWDLAALSFEFTMIDGNKITKQETLNLSGPYKDNGNQPQYKKGIGICN</sequence>
<accession>A0AAD5KDB6</accession>
<reference evidence="2" key="1">
    <citation type="submission" date="2022-05" db="EMBL/GenBank/DDBJ databases">
        <title>A multi-omics perspective on studying reproductive biology in Daphnia sinensis.</title>
        <authorList>
            <person name="Jia J."/>
        </authorList>
    </citation>
    <scope>NUCLEOTIDE SEQUENCE</scope>
    <source>
        <strain evidence="2">WSL</strain>
    </source>
</reference>